<accession>A0A383ELQ4</accession>
<dbReference type="CDD" id="cd06558">
    <property type="entry name" value="crotonase-like"/>
    <property type="match status" value="1"/>
</dbReference>
<evidence type="ECO:0000256" key="1">
    <source>
        <dbReference type="ARBA" id="ARBA00005254"/>
    </source>
</evidence>
<name>A0A383ELQ4_9ZZZZ</name>
<dbReference type="InterPro" id="IPR001753">
    <property type="entry name" value="Enoyl-CoA_hydra/iso"/>
</dbReference>
<dbReference type="InterPro" id="IPR029045">
    <property type="entry name" value="ClpP/crotonase-like_dom_sf"/>
</dbReference>
<dbReference type="PANTHER" id="PTHR43802:SF1">
    <property type="entry name" value="IP11341P-RELATED"/>
    <property type="match status" value="1"/>
</dbReference>
<dbReference type="AlphaFoldDB" id="A0A383ELQ4"/>
<dbReference type="Gene3D" id="3.90.226.10">
    <property type="entry name" value="2-enoyl-CoA Hydratase, Chain A, domain 1"/>
    <property type="match status" value="1"/>
</dbReference>
<feature type="non-terminal residue" evidence="2">
    <location>
        <position position="102"/>
    </location>
</feature>
<evidence type="ECO:0008006" key="3">
    <source>
        <dbReference type="Google" id="ProtNLM"/>
    </source>
</evidence>
<dbReference type="SUPFAM" id="SSF52096">
    <property type="entry name" value="ClpP/crotonase"/>
    <property type="match status" value="1"/>
</dbReference>
<comment type="similarity">
    <text evidence="1">Belongs to the enoyl-CoA hydratase/isomerase family.</text>
</comment>
<dbReference type="PANTHER" id="PTHR43802">
    <property type="entry name" value="ENOYL-COA HYDRATASE"/>
    <property type="match status" value="1"/>
</dbReference>
<protein>
    <recommendedName>
        <fullName evidence="3">Enoyl-CoA hydratase</fullName>
    </recommendedName>
</protein>
<evidence type="ECO:0000313" key="2">
    <source>
        <dbReference type="EMBL" id="SVE57524.1"/>
    </source>
</evidence>
<organism evidence="2">
    <name type="scientific">marine metagenome</name>
    <dbReference type="NCBI Taxonomy" id="408172"/>
    <lineage>
        <taxon>unclassified sequences</taxon>
        <taxon>metagenomes</taxon>
        <taxon>ecological metagenomes</taxon>
    </lineage>
</organism>
<sequence>MDPVLFEIDERGVATITLNRPKQLNAINMAMRDLIWEYLTACRDIPDVKIVIFHGNGQCFSAGADISEFGTSPSVFASREARHERDLWIEMLKIEKPLIAQL</sequence>
<proteinExistence type="inferred from homology"/>
<reference evidence="2" key="1">
    <citation type="submission" date="2018-05" db="EMBL/GenBank/DDBJ databases">
        <authorList>
            <person name="Lanie J.A."/>
            <person name="Ng W.-L."/>
            <person name="Kazmierczak K.M."/>
            <person name="Andrzejewski T.M."/>
            <person name="Davidsen T.M."/>
            <person name="Wayne K.J."/>
            <person name="Tettelin H."/>
            <person name="Glass J.I."/>
            <person name="Rusch D."/>
            <person name="Podicherti R."/>
            <person name="Tsui H.-C.T."/>
            <person name="Winkler M.E."/>
        </authorList>
    </citation>
    <scope>NUCLEOTIDE SEQUENCE</scope>
</reference>
<dbReference type="EMBL" id="UINC01226857">
    <property type="protein sequence ID" value="SVE57524.1"/>
    <property type="molecule type" value="Genomic_DNA"/>
</dbReference>
<gene>
    <name evidence="2" type="ORF">METZ01_LOCUS510378</name>
</gene>
<dbReference type="Pfam" id="PF00378">
    <property type="entry name" value="ECH_1"/>
    <property type="match status" value="1"/>
</dbReference>